<keyword evidence="2" id="KW-1185">Reference proteome</keyword>
<dbReference type="RefSeq" id="WP_145631942.1">
    <property type="nucleotide sequence ID" value="NZ_CP088014.1"/>
</dbReference>
<evidence type="ECO:0000313" key="1">
    <source>
        <dbReference type="EMBL" id="TWI06570.1"/>
    </source>
</evidence>
<dbReference type="EMBL" id="VLKL01000006">
    <property type="protein sequence ID" value="TWI06570.1"/>
    <property type="molecule type" value="Genomic_DNA"/>
</dbReference>
<sequence>MIEGFYKVRFQLGDTVGRAVMHAGNGKLLGGNSAFAHIGTYEKTDSGVDVVIKTVRHNPDPNYRAMAGTDDATLIAKGWPDGDLYRFKGELKELPGVPFQSLMTRITEDEVPIAGGVGEAGIVDGLYSIHLRMLDGLDGGLTGVMLLNQGRILGGDAAFYYLGSYTAAKGRWKGQILNLEHTPAKDDPIFGGHEVGIGFSGSYDSEQAVLEAAAFTGKRSLRLTAALKLMHRA</sequence>
<dbReference type="Gene3D" id="2.40.128.380">
    <property type="entry name" value="T3SS negative regulator GrlR"/>
    <property type="match status" value="2"/>
</dbReference>
<gene>
    <name evidence="1" type="ORF">IQ17_02785</name>
</gene>
<dbReference type="AlphaFoldDB" id="A0A562LG38"/>
<organism evidence="1 2">
    <name type="scientific">Bradyrhizobium daqingense</name>
    <dbReference type="NCBI Taxonomy" id="993502"/>
    <lineage>
        <taxon>Bacteria</taxon>
        <taxon>Pseudomonadati</taxon>
        <taxon>Pseudomonadota</taxon>
        <taxon>Alphaproteobacteria</taxon>
        <taxon>Hyphomicrobiales</taxon>
        <taxon>Nitrobacteraceae</taxon>
        <taxon>Bradyrhizobium</taxon>
    </lineage>
</organism>
<name>A0A562LG38_9BRAD</name>
<accession>A0A562LG38</accession>
<protein>
    <submittedName>
        <fullName evidence="1">Type III secretion system (T3SS) negative regulator GrlR</fullName>
    </submittedName>
</protein>
<dbReference type="OrthoDB" id="8250215at2"/>
<proteinExistence type="predicted"/>
<evidence type="ECO:0000313" key="2">
    <source>
        <dbReference type="Proteomes" id="UP000317176"/>
    </source>
</evidence>
<comment type="caution">
    <text evidence="1">The sequence shown here is derived from an EMBL/GenBank/DDBJ whole genome shotgun (WGS) entry which is preliminary data.</text>
</comment>
<reference evidence="1 2" key="1">
    <citation type="journal article" date="2015" name="Stand. Genomic Sci.">
        <title>Genomic Encyclopedia of Bacterial and Archaeal Type Strains, Phase III: the genomes of soil and plant-associated and newly described type strains.</title>
        <authorList>
            <person name="Whitman W.B."/>
            <person name="Woyke T."/>
            <person name="Klenk H.P."/>
            <person name="Zhou Y."/>
            <person name="Lilburn T.G."/>
            <person name="Beck B.J."/>
            <person name="De Vos P."/>
            <person name="Vandamme P."/>
            <person name="Eisen J.A."/>
            <person name="Garrity G."/>
            <person name="Hugenholtz P."/>
            <person name="Kyrpides N.C."/>
        </authorList>
    </citation>
    <scope>NUCLEOTIDE SEQUENCE [LARGE SCALE GENOMIC DNA]</scope>
    <source>
        <strain evidence="1 2">CGMCC 1.10947</strain>
    </source>
</reference>
<dbReference type="InterPro" id="IPR043019">
    <property type="entry name" value="GrlR_sf"/>
</dbReference>
<dbReference type="Proteomes" id="UP000317176">
    <property type="component" value="Unassembled WGS sequence"/>
</dbReference>